<gene>
    <name evidence="6" type="ORF">ETAA8_57490</name>
</gene>
<dbReference type="KEGG" id="aagg:ETAA8_57490"/>
<dbReference type="GO" id="GO:0003899">
    <property type="term" value="F:DNA-directed RNA polymerase activity"/>
    <property type="evidence" value="ECO:0007669"/>
    <property type="project" value="InterPro"/>
</dbReference>
<dbReference type="GO" id="GO:0003677">
    <property type="term" value="F:DNA binding"/>
    <property type="evidence" value="ECO:0007669"/>
    <property type="project" value="InterPro"/>
</dbReference>
<dbReference type="Pfam" id="PF01807">
    <property type="entry name" value="Zn_ribbon_DnaG"/>
    <property type="match status" value="1"/>
</dbReference>
<keyword evidence="2" id="KW-0863">Zinc-finger</keyword>
<evidence type="ECO:0000256" key="4">
    <source>
        <dbReference type="SAM" id="MobiDB-lite"/>
    </source>
</evidence>
<sequence length="655" mass="72809">MTTNASTLTEKVSISKRLPKQDILQYASEHRNGQHLHILYRGLDGSPCRVRVRHGVSGSESRWLVPIKGRDDSGKLLPKKSALQIVPYFLDRLSEAHKAGFLIIVEGETDCWTLKFHGFPSLGIPGANLYKCLEKFVQHIRVPVFVIQEHDKAGEKFAVDVPQFVLQHGHTAGVRTFTLPTKDVSALHCSDPNHVVFKRHLERALVDAKKFVPLTGDALAAWEGRPKRVVASSPNDLYFAPADLQGALSVDNLHSLITHDLGQPHRGDSWCCPFHDDRSPSLSTFVDNRDGRGRFKCHGCGKTGDVFEWLQERRGLDFKAAKAFLGLQIDRPKAQQHTDLQNDVRINSRGIGAPAENSDMAGSSQAASGNLPDFHAGLSKQKCPEPKHGYFVGIASKNANKGLFGLYPCGCSGCSVCHDHYKAGYVSQFVQAAATEPDSVPYLVEHQAKYGGEKFYVADIRKASLPTITKYINRATDRTGIDSAAIQYVAVEHSEDASRATLIATVEFKGSRPITLQQAQRELAKQILAITPEMRANRHRPLTSSQGWKRPKPVCQWKMILTPTRQEWLKIELALQELRQSGVITSLQCYTAKGGFPRTVFDAGKEFDHDEFLYKLGHITGAYIRVLSWNHVEVDDDIVESIASIDIELTEILNN</sequence>
<dbReference type="OrthoDB" id="286375at2"/>
<proteinExistence type="predicted"/>
<dbReference type="Gene3D" id="3.90.580.10">
    <property type="entry name" value="Zinc finger, CHC2-type domain"/>
    <property type="match status" value="1"/>
</dbReference>
<dbReference type="GO" id="GO:0005737">
    <property type="term" value="C:cytoplasm"/>
    <property type="evidence" value="ECO:0007669"/>
    <property type="project" value="TreeGrafter"/>
</dbReference>
<dbReference type="InterPro" id="IPR050219">
    <property type="entry name" value="DnaG_primase"/>
</dbReference>
<feature type="region of interest" description="Disordered" evidence="4">
    <location>
        <begin position="336"/>
        <end position="367"/>
    </location>
</feature>
<reference evidence="6 7" key="1">
    <citation type="submission" date="2019-02" db="EMBL/GenBank/DDBJ databases">
        <title>Deep-cultivation of Planctomycetes and their phenomic and genomic characterization uncovers novel biology.</title>
        <authorList>
            <person name="Wiegand S."/>
            <person name="Jogler M."/>
            <person name="Boedeker C."/>
            <person name="Pinto D."/>
            <person name="Vollmers J."/>
            <person name="Rivas-Marin E."/>
            <person name="Kohn T."/>
            <person name="Peeters S.H."/>
            <person name="Heuer A."/>
            <person name="Rast P."/>
            <person name="Oberbeckmann S."/>
            <person name="Bunk B."/>
            <person name="Jeske O."/>
            <person name="Meyerdierks A."/>
            <person name="Storesund J.E."/>
            <person name="Kallscheuer N."/>
            <person name="Luecker S."/>
            <person name="Lage O.M."/>
            <person name="Pohl T."/>
            <person name="Merkel B.J."/>
            <person name="Hornburger P."/>
            <person name="Mueller R.-W."/>
            <person name="Bruemmer F."/>
            <person name="Labrenz M."/>
            <person name="Spormann A.M."/>
            <person name="Op den Camp H."/>
            <person name="Overmann J."/>
            <person name="Amann R."/>
            <person name="Jetten M.S.M."/>
            <person name="Mascher T."/>
            <person name="Medema M.H."/>
            <person name="Devos D.P."/>
            <person name="Kaster A.-K."/>
            <person name="Ovreas L."/>
            <person name="Rohde M."/>
            <person name="Galperin M.Y."/>
            <person name="Jogler C."/>
        </authorList>
    </citation>
    <scope>NUCLEOTIDE SEQUENCE [LARGE SCALE GENOMIC DNA]</scope>
    <source>
        <strain evidence="6 7">ETA_A8</strain>
    </source>
</reference>
<protein>
    <submittedName>
        <fullName evidence="6">DNA primase</fullName>
    </submittedName>
</protein>
<organism evidence="6 7">
    <name type="scientific">Anatilimnocola aggregata</name>
    <dbReference type="NCBI Taxonomy" id="2528021"/>
    <lineage>
        <taxon>Bacteria</taxon>
        <taxon>Pseudomonadati</taxon>
        <taxon>Planctomycetota</taxon>
        <taxon>Planctomycetia</taxon>
        <taxon>Pirellulales</taxon>
        <taxon>Pirellulaceae</taxon>
        <taxon>Anatilimnocola</taxon>
    </lineage>
</organism>
<dbReference type="GO" id="GO:0008270">
    <property type="term" value="F:zinc ion binding"/>
    <property type="evidence" value="ECO:0007669"/>
    <property type="project" value="UniProtKB-KW"/>
</dbReference>
<feature type="compositionally biased region" description="Polar residues" evidence="4">
    <location>
        <begin position="336"/>
        <end position="345"/>
    </location>
</feature>
<evidence type="ECO:0000256" key="2">
    <source>
        <dbReference type="ARBA" id="ARBA00022771"/>
    </source>
</evidence>
<dbReference type="GO" id="GO:0006269">
    <property type="term" value="P:DNA replication, synthesis of primer"/>
    <property type="evidence" value="ECO:0007669"/>
    <property type="project" value="TreeGrafter"/>
</dbReference>
<dbReference type="InterPro" id="IPR002694">
    <property type="entry name" value="Znf_CHC2"/>
</dbReference>
<evidence type="ECO:0000313" key="6">
    <source>
        <dbReference type="EMBL" id="QDU30603.1"/>
    </source>
</evidence>
<name>A0A517YK57_9BACT</name>
<evidence type="ECO:0000259" key="5">
    <source>
        <dbReference type="SMART" id="SM00400"/>
    </source>
</evidence>
<evidence type="ECO:0000256" key="3">
    <source>
        <dbReference type="ARBA" id="ARBA00022833"/>
    </source>
</evidence>
<dbReference type="SMART" id="SM00400">
    <property type="entry name" value="ZnF_CHCC"/>
    <property type="match status" value="1"/>
</dbReference>
<dbReference type="PANTHER" id="PTHR30313:SF2">
    <property type="entry name" value="DNA PRIMASE"/>
    <property type="match status" value="1"/>
</dbReference>
<evidence type="ECO:0000313" key="7">
    <source>
        <dbReference type="Proteomes" id="UP000315017"/>
    </source>
</evidence>
<accession>A0A517YK57</accession>
<dbReference type="PANTHER" id="PTHR30313">
    <property type="entry name" value="DNA PRIMASE"/>
    <property type="match status" value="1"/>
</dbReference>
<keyword evidence="1" id="KW-0479">Metal-binding</keyword>
<keyword evidence="3" id="KW-0862">Zinc</keyword>
<evidence type="ECO:0000256" key="1">
    <source>
        <dbReference type="ARBA" id="ARBA00022723"/>
    </source>
</evidence>
<dbReference type="InterPro" id="IPR036977">
    <property type="entry name" value="DNA_primase_Znf_CHC2"/>
</dbReference>
<dbReference type="Proteomes" id="UP000315017">
    <property type="component" value="Chromosome"/>
</dbReference>
<keyword evidence="7" id="KW-1185">Reference proteome</keyword>
<dbReference type="AlphaFoldDB" id="A0A517YK57"/>
<dbReference type="SUPFAM" id="SSF57783">
    <property type="entry name" value="Zinc beta-ribbon"/>
    <property type="match status" value="1"/>
</dbReference>
<feature type="domain" description="Zinc finger CHC2-type" evidence="5">
    <location>
        <begin position="271"/>
        <end position="326"/>
    </location>
</feature>
<dbReference type="Gene3D" id="3.40.1360.10">
    <property type="match status" value="1"/>
</dbReference>
<dbReference type="EMBL" id="CP036274">
    <property type="protein sequence ID" value="QDU30603.1"/>
    <property type="molecule type" value="Genomic_DNA"/>
</dbReference>